<evidence type="ECO:0000256" key="1">
    <source>
        <dbReference type="SAM" id="MobiDB-lite"/>
    </source>
</evidence>
<feature type="region of interest" description="Disordered" evidence="1">
    <location>
        <begin position="183"/>
        <end position="216"/>
    </location>
</feature>
<gene>
    <name evidence="2" type="ORF">Nepgr_017465</name>
</gene>
<organism evidence="2 3">
    <name type="scientific">Nepenthes gracilis</name>
    <name type="common">Slender pitcher plant</name>
    <dbReference type="NCBI Taxonomy" id="150966"/>
    <lineage>
        <taxon>Eukaryota</taxon>
        <taxon>Viridiplantae</taxon>
        <taxon>Streptophyta</taxon>
        <taxon>Embryophyta</taxon>
        <taxon>Tracheophyta</taxon>
        <taxon>Spermatophyta</taxon>
        <taxon>Magnoliopsida</taxon>
        <taxon>eudicotyledons</taxon>
        <taxon>Gunneridae</taxon>
        <taxon>Pentapetalae</taxon>
        <taxon>Caryophyllales</taxon>
        <taxon>Nepenthaceae</taxon>
        <taxon>Nepenthes</taxon>
    </lineage>
</organism>
<proteinExistence type="predicted"/>
<evidence type="ECO:0000313" key="2">
    <source>
        <dbReference type="EMBL" id="GMH15624.1"/>
    </source>
</evidence>
<evidence type="ECO:0000313" key="3">
    <source>
        <dbReference type="Proteomes" id="UP001279734"/>
    </source>
</evidence>
<accession>A0AAD3SRP1</accession>
<dbReference type="AlphaFoldDB" id="A0AAD3SRP1"/>
<keyword evidence="3" id="KW-1185">Reference proteome</keyword>
<reference evidence="2" key="1">
    <citation type="submission" date="2023-05" db="EMBL/GenBank/DDBJ databases">
        <title>Nepenthes gracilis genome sequencing.</title>
        <authorList>
            <person name="Fukushima K."/>
        </authorList>
    </citation>
    <scope>NUCLEOTIDE SEQUENCE</scope>
    <source>
        <strain evidence="2">SING2019-196</strain>
    </source>
</reference>
<protein>
    <submittedName>
        <fullName evidence="2">Uncharacterized protein</fullName>
    </submittedName>
</protein>
<comment type="caution">
    <text evidence="2">The sequence shown here is derived from an EMBL/GenBank/DDBJ whole genome shotgun (WGS) entry which is preliminary data.</text>
</comment>
<sequence length="216" mass="23807">MRNEAAPNQPTSEQPLQVLLLVSHSEPPYHIQHHNLNTPQHTICWKTAQPAQYKVIANNFGPAPCSNQIWRGQPSGIIDIKPRSQKTAEKNHMPTQWPMPTNTNPVFNHINKLHAPGSSNPLAPTLHYTKIKSAALSKRQSGTQLEGSDNRAAGNKIKAAPWDAISPKTRPDRKSCHIPTAVTMARTFKAPRPHKSTESSAPTSKEMPSHSISIQA</sequence>
<name>A0AAD3SRP1_NEPGR</name>
<dbReference type="Proteomes" id="UP001279734">
    <property type="component" value="Unassembled WGS sequence"/>
</dbReference>
<dbReference type="EMBL" id="BSYO01000015">
    <property type="protein sequence ID" value="GMH15624.1"/>
    <property type="molecule type" value="Genomic_DNA"/>
</dbReference>